<dbReference type="RefSeq" id="WP_240252919.1">
    <property type="nucleotide sequence ID" value="NZ_JAKTTI010000003.1"/>
</dbReference>
<dbReference type="Pfam" id="PF04854">
    <property type="entry name" value="DUF624"/>
    <property type="match status" value="1"/>
</dbReference>
<gene>
    <name evidence="2" type="ORF">MJG50_03985</name>
</gene>
<sequence length="206" mass="24291">MEVSGWKRSLVYYADWALKLVYVNILWLFGSVLGLFVTGIFPSTIAMFAVIRKWLQGEDDFSTFMYFRQVYQKEFLGSNLYGYIWAILGFILYFDLQFFRQFTSLWSLLLTYFTFMIGVIYVLCLLFAFPVYVHFQLRPLQYIKNTILLVLSQPIVSVIMALAFYFPYYLMIKIPGLLPFFCGSLIAFCLMMIAMKLFNKLEKKAQ</sequence>
<proteinExistence type="predicted"/>
<dbReference type="AlphaFoldDB" id="A0AAW5E544"/>
<name>A0AAW5E544_9BACI</name>
<keyword evidence="1" id="KW-0812">Transmembrane</keyword>
<accession>A0AAW5E544</accession>
<organism evidence="2 3">
    <name type="scientific">Fredinandcohnia quinoae</name>
    <dbReference type="NCBI Taxonomy" id="2918902"/>
    <lineage>
        <taxon>Bacteria</taxon>
        <taxon>Bacillati</taxon>
        <taxon>Bacillota</taxon>
        <taxon>Bacilli</taxon>
        <taxon>Bacillales</taxon>
        <taxon>Bacillaceae</taxon>
        <taxon>Fredinandcohnia</taxon>
    </lineage>
</organism>
<keyword evidence="3" id="KW-1185">Reference proteome</keyword>
<evidence type="ECO:0000313" key="2">
    <source>
        <dbReference type="EMBL" id="MCH1624476.1"/>
    </source>
</evidence>
<keyword evidence="1" id="KW-1133">Transmembrane helix</keyword>
<feature type="transmembrane region" description="Helical" evidence="1">
    <location>
        <begin position="106"/>
        <end position="135"/>
    </location>
</feature>
<feature type="transmembrane region" description="Helical" evidence="1">
    <location>
        <begin position="147"/>
        <end position="170"/>
    </location>
</feature>
<dbReference type="EMBL" id="JAKTTI010000003">
    <property type="protein sequence ID" value="MCH1624476.1"/>
    <property type="molecule type" value="Genomic_DNA"/>
</dbReference>
<feature type="transmembrane region" description="Helical" evidence="1">
    <location>
        <begin position="176"/>
        <end position="198"/>
    </location>
</feature>
<keyword evidence="1" id="KW-0472">Membrane</keyword>
<evidence type="ECO:0000256" key="1">
    <source>
        <dbReference type="SAM" id="Phobius"/>
    </source>
</evidence>
<dbReference type="InterPro" id="IPR006938">
    <property type="entry name" value="DUF624"/>
</dbReference>
<protein>
    <submittedName>
        <fullName evidence="2">DUF624 domain-containing protein</fullName>
    </submittedName>
</protein>
<evidence type="ECO:0000313" key="3">
    <source>
        <dbReference type="Proteomes" id="UP001431131"/>
    </source>
</evidence>
<feature type="transmembrane region" description="Helical" evidence="1">
    <location>
        <begin position="75"/>
        <end position="94"/>
    </location>
</feature>
<dbReference type="Proteomes" id="UP001431131">
    <property type="component" value="Unassembled WGS sequence"/>
</dbReference>
<reference evidence="2" key="1">
    <citation type="submission" date="2022-02" db="EMBL/GenBank/DDBJ databases">
        <title>Fredinandcohnia quinoae sp. nov. isolated from Chenopodium quinoa seeds.</title>
        <authorList>
            <person name="Saati-Santamaria Z."/>
            <person name="Flores-Felix J.D."/>
            <person name="Igual J.M."/>
            <person name="Velazquez E."/>
            <person name="Garcia-Fraile P."/>
            <person name="Martinez-Molina E."/>
        </authorList>
    </citation>
    <scope>NUCLEOTIDE SEQUENCE</scope>
    <source>
        <strain evidence="2">SECRCQ15</strain>
    </source>
</reference>
<feature type="transmembrane region" description="Helical" evidence="1">
    <location>
        <begin position="20"/>
        <end position="51"/>
    </location>
</feature>
<comment type="caution">
    <text evidence="2">The sequence shown here is derived from an EMBL/GenBank/DDBJ whole genome shotgun (WGS) entry which is preliminary data.</text>
</comment>